<dbReference type="FunFam" id="2.60.40.420:FF:000093">
    <property type="entry name" value="Copper-containing nitrite reductase"/>
    <property type="match status" value="1"/>
</dbReference>
<keyword evidence="5 13" id="KW-0349">Heme</keyword>
<gene>
    <name evidence="17" type="primary">nirK</name>
    <name evidence="17" type="ORF">E5S66_05075</name>
</gene>
<dbReference type="CDD" id="cd04208">
    <property type="entry name" value="CuRO_2_CuNIR"/>
    <property type="match status" value="1"/>
</dbReference>
<dbReference type="InterPro" id="IPR011707">
    <property type="entry name" value="Cu-oxidase-like_N"/>
</dbReference>
<dbReference type="SUPFAM" id="SSF46626">
    <property type="entry name" value="Cytochrome c"/>
    <property type="match status" value="1"/>
</dbReference>
<dbReference type="EMBL" id="SROY01000002">
    <property type="protein sequence ID" value="TLX21910.1"/>
    <property type="molecule type" value="Genomic_DNA"/>
</dbReference>
<evidence type="ECO:0000256" key="14">
    <source>
        <dbReference type="RuleBase" id="RU365025"/>
    </source>
</evidence>
<evidence type="ECO:0000256" key="12">
    <source>
        <dbReference type="PIRSR" id="PIRSR601287-1"/>
    </source>
</evidence>
<proteinExistence type="inferred from homology"/>
<feature type="binding site" description="type 1 copper site" evidence="12">
    <location>
        <position position="199"/>
    </location>
    <ligand>
        <name>Cu cation</name>
        <dbReference type="ChEBI" id="CHEBI:23378"/>
        <label>1</label>
    </ligand>
</feature>
<comment type="similarity">
    <text evidence="1 14">Belongs to the multicopper oxidase family.</text>
</comment>
<evidence type="ECO:0000256" key="11">
    <source>
        <dbReference type="ARBA" id="ARBA00049340"/>
    </source>
</evidence>
<comment type="caution">
    <text evidence="17">The sequence shown here is derived from an EMBL/GenBank/DDBJ whole genome shotgun (WGS) entry which is preliminary data.</text>
</comment>
<feature type="binding site" description="type 1 copper site" evidence="12">
    <location>
        <position position="191"/>
    </location>
    <ligand>
        <name>Cu cation</name>
        <dbReference type="ChEBI" id="CHEBI:23378"/>
        <label>1</label>
    </ligand>
</feature>
<comment type="subunit">
    <text evidence="2 14">Homotrimer.</text>
</comment>
<feature type="binding site" description="type 1 copper site" evidence="12">
    <location>
        <position position="150"/>
    </location>
    <ligand>
        <name>Cu cation</name>
        <dbReference type="ChEBI" id="CHEBI:23378"/>
        <label>1</label>
    </ligand>
</feature>
<evidence type="ECO:0000256" key="2">
    <source>
        <dbReference type="ARBA" id="ARBA00011233"/>
    </source>
</evidence>
<evidence type="ECO:0000256" key="3">
    <source>
        <dbReference type="ARBA" id="ARBA00011882"/>
    </source>
</evidence>
<evidence type="ECO:0000256" key="5">
    <source>
        <dbReference type="ARBA" id="ARBA00022617"/>
    </source>
</evidence>
<keyword evidence="9 13" id="KW-0408">Iron</keyword>
<dbReference type="NCBIfam" id="TIGR02376">
    <property type="entry name" value="Cu_nitrite_red"/>
    <property type="match status" value="1"/>
</dbReference>
<dbReference type="Gene3D" id="2.60.40.420">
    <property type="entry name" value="Cupredoxins - blue copper proteins"/>
    <property type="match status" value="2"/>
</dbReference>
<comment type="catalytic activity">
    <reaction evidence="11 14">
        <text>nitric oxide + Fe(III)-[cytochrome c] + H2O = Fe(II)-[cytochrome c] + nitrite + 2 H(+)</text>
        <dbReference type="Rhea" id="RHEA:15233"/>
        <dbReference type="Rhea" id="RHEA-COMP:10350"/>
        <dbReference type="Rhea" id="RHEA-COMP:14399"/>
        <dbReference type="ChEBI" id="CHEBI:15377"/>
        <dbReference type="ChEBI" id="CHEBI:15378"/>
        <dbReference type="ChEBI" id="CHEBI:16301"/>
        <dbReference type="ChEBI" id="CHEBI:16480"/>
        <dbReference type="ChEBI" id="CHEBI:29033"/>
        <dbReference type="ChEBI" id="CHEBI:29034"/>
        <dbReference type="EC" id="1.7.2.1"/>
    </reaction>
</comment>
<dbReference type="GO" id="GO:0050421">
    <property type="term" value="F:nitrite reductase (NO-forming) activity"/>
    <property type="evidence" value="ECO:0007669"/>
    <property type="project" value="UniProtKB-EC"/>
</dbReference>
<dbReference type="Pfam" id="PF07732">
    <property type="entry name" value="Cu-oxidase_3"/>
    <property type="match status" value="1"/>
</dbReference>
<dbReference type="Proteomes" id="UP000308508">
    <property type="component" value="Unassembled WGS sequence"/>
</dbReference>
<dbReference type="SUPFAM" id="SSF49503">
    <property type="entry name" value="Cupredoxins"/>
    <property type="match status" value="2"/>
</dbReference>
<evidence type="ECO:0000256" key="15">
    <source>
        <dbReference type="SAM" id="MobiDB-lite"/>
    </source>
</evidence>
<dbReference type="PRINTS" id="PR00695">
    <property type="entry name" value="CUNO2RDTASE"/>
</dbReference>
<feature type="binding site" description="type 1 copper site" evidence="12">
    <location>
        <position position="345"/>
    </location>
    <ligand>
        <name>Cu cation</name>
        <dbReference type="ChEBI" id="CHEBI:23378"/>
        <label>1</label>
    </ligand>
</feature>
<dbReference type="InterPro" id="IPR008972">
    <property type="entry name" value="Cupredoxin"/>
</dbReference>
<dbReference type="InterPro" id="IPR036909">
    <property type="entry name" value="Cyt_c-like_dom_sf"/>
</dbReference>
<reference evidence="17 18" key="1">
    <citation type="submission" date="2019-04" db="EMBL/GenBank/DDBJ databases">
        <authorList>
            <person name="Grouzdev D.S."/>
            <person name="Nazina T.N."/>
        </authorList>
    </citation>
    <scope>NUCLEOTIDE SEQUENCE [LARGE SCALE GENOMIC DNA]</scope>
    <source>
        <strain evidence="17 18">SHC 3-19</strain>
    </source>
</reference>
<dbReference type="PROSITE" id="PS51007">
    <property type="entry name" value="CYTC"/>
    <property type="match status" value="1"/>
</dbReference>
<protein>
    <recommendedName>
        <fullName evidence="4 14">Copper-containing nitrite reductase</fullName>
        <ecNumber evidence="3 14">1.7.2.1</ecNumber>
    </recommendedName>
</protein>
<evidence type="ECO:0000313" key="18">
    <source>
        <dbReference type="Proteomes" id="UP000308508"/>
    </source>
</evidence>
<dbReference type="Pfam" id="PF00034">
    <property type="entry name" value="Cytochrom_C"/>
    <property type="match status" value="1"/>
</dbReference>
<dbReference type="GO" id="GO:0020037">
    <property type="term" value="F:heme binding"/>
    <property type="evidence" value="ECO:0007669"/>
    <property type="project" value="InterPro"/>
</dbReference>
<feature type="binding site" description="type 1 copper site" evidence="12">
    <location>
        <position position="155"/>
    </location>
    <ligand>
        <name>Cu cation</name>
        <dbReference type="ChEBI" id="CHEBI:23378"/>
        <label>1</label>
    </ligand>
</feature>
<feature type="domain" description="Cytochrome c" evidence="16">
    <location>
        <begin position="408"/>
        <end position="497"/>
    </location>
</feature>
<keyword evidence="18" id="KW-1185">Reference proteome</keyword>
<dbReference type="STRING" id="1123377.GCA_000423885_00734"/>
<sequence>MLAANNDTSLQKGKHNMKPAVRYATLALAVAATLGLSACRIEQPNPAPNGAVHQDETGGSAKGDFGPPVGEPVQAVLTSPPLVPPATGRSAPAKVIVSLDVVEKDMEISEGVSYTFWTFGGTVPGSFIRVRQGDTVEFHLRNMPDSKMPHNIDLHGVTGPGGGAAASFTAPGHVSRFSFKALNAGLYVYHCATAPVGMHIANGMYGLILVEPPEGLPKVDREYYVMQGDFYTTGKYREKGHQGFNMEKAIDENPTYVLFNGMEGSMTGDKALKAKTGEKVRLYVGNGGPNLVSSFHVIGEIFDKVWYEGGTRFQENVQTTLIPAGGAAMMEFHMEVPGSYVLVDHSIFRAFNKGALAILQAEGKERKDIYSGKEVDAVYLGDQVAGTSRAPVSVAAASAKAGTLTKDEQIAAGKVVFAGTCSTCHGADGKGMEGVFPPLAGSDYIKANPKRVPEIILHGLVGPVKVNGKDYNSNMPPMSQLTDDEVANIATYVLNSWGNPGGQVSKAEAAAARAAKPANASDGH</sequence>
<accession>A0A5R9PH14</accession>
<organism evidence="17 18">
    <name type="scientific">Thermomonas fusca</name>
    <dbReference type="NCBI Taxonomy" id="215690"/>
    <lineage>
        <taxon>Bacteria</taxon>
        <taxon>Pseudomonadati</taxon>
        <taxon>Pseudomonadota</taxon>
        <taxon>Gammaproteobacteria</taxon>
        <taxon>Lysobacterales</taxon>
        <taxon>Lysobacteraceae</taxon>
        <taxon>Thermomonas</taxon>
    </lineage>
</organism>
<feature type="binding site" description="type 1 copper site" evidence="12">
    <location>
        <position position="190"/>
    </location>
    <ligand>
        <name>Cu cation</name>
        <dbReference type="ChEBI" id="CHEBI:23378"/>
        <label>1</label>
    </ligand>
</feature>
<evidence type="ECO:0000256" key="7">
    <source>
        <dbReference type="ARBA" id="ARBA00022737"/>
    </source>
</evidence>
<dbReference type="InterPro" id="IPR009056">
    <property type="entry name" value="Cyt_c-like_dom"/>
</dbReference>
<feature type="binding site" description="type 1 copper site" evidence="12">
    <location>
        <position position="204"/>
    </location>
    <ligand>
        <name>Cu cation</name>
        <dbReference type="ChEBI" id="CHEBI:23378"/>
        <label>1</label>
    </ligand>
</feature>
<dbReference type="AlphaFoldDB" id="A0A5R9PH14"/>
<name>A0A5R9PH14_9GAMM</name>
<evidence type="ECO:0000256" key="1">
    <source>
        <dbReference type="ARBA" id="ARBA00010609"/>
    </source>
</evidence>
<keyword evidence="7" id="KW-0677">Repeat</keyword>
<feature type="region of interest" description="Disordered" evidence="15">
    <location>
        <begin position="45"/>
        <end position="68"/>
    </location>
</feature>
<evidence type="ECO:0000313" key="17">
    <source>
        <dbReference type="EMBL" id="TLX21910.1"/>
    </source>
</evidence>
<evidence type="ECO:0000256" key="6">
    <source>
        <dbReference type="ARBA" id="ARBA00022723"/>
    </source>
</evidence>
<dbReference type="GO" id="GO:0009055">
    <property type="term" value="F:electron transfer activity"/>
    <property type="evidence" value="ECO:0007669"/>
    <property type="project" value="InterPro"/>
</dbReference>
<dbReference type="Gene3D" id="1.10.760.10">
    <property type="entry name" value="Cytochrome c-like domain"/>
    <property type="match status" value="1"/>
</dbReference>
<dbReference type="EC" id="1.7.2.1" evidence="3 14"/>
<evidence type="ECO:0000256" key="8">
    <source>
        <dbReference type="ARBA" id="ARBA00023002"/>
    </source>
</evidence>
<evidence type="ECO:0000259" key="16">
    <source>
        <dbReference type="PROSITE" id="PS51007"/>
    </source>
</evidence>
<dbReference type="CDD" id="cd11020">
    <property type="entry name" value="CuRO_1_CuNIR"/>
    <property type="match status" value="1"/>
</dbReference>
<evidence type="ECO:0000256" key="4">
    <source>
        <dbReference type="ARBA" id="ARBA00017290"/>
    </source>
</evidence>
<evidence type="ECO:0000256" key="13">
    <source>
        <dbReference type="PROSITE-ProRule" id="PRU00433"/>
    </source>
</evidence>
<comment type="cofactor">
    <cofactor evidence="14">
        <name>Cu(+)</name>
        <dbReference type="ChEBI" id="CHEBI:49552"/>
    </cofactor>
    <text evidence="14">Binds 1 Cu(+) ion.</text>
</comment>
<keyword evidence="6 12" id="KW-0479">Metal-binding</keyword>
<keyword evidence="10 12" id="KW-0186">Copper</keyword>
<comment type="cofactor">
    <cofactor evidence="14">
        <name>Cu(2+)</name>
        <dbReference type="ChEBI" id="CHEBI:29036"/>
    </cofactor>
    <text evidence="14">Binds 1 Cu(+) ion.</text>
</comment>
<dbReference type="GO" id="GO:0005507">
    <property type="term" value="F:copper ion binding"/>
    <property type="evidence" value="ECO:0007669"/>
    <property type="project" value="InterPro"/>
</dbReference>
<evidence type="ECO:0000256" key="9">
    <source>
        <dbReference type="ARBA" id="ARBA00023004"/>
    </source>
</evidence>
<dbReference type="InterPro" id="IPR051459">
    <property type="entry name" value="Cytochrome_c-type_DH"/>
</dbReference>
<dbReference type="PANTHER" id="PTHR35008:SF8">
    <property type="entry name" value="ALCOHOL DEHYDROGENASE CYTOCHROME C SUBUNIT"/>
    <property type="match status" value="1"/>
</dbReference>
<dbReference type="InterPro" id="IPR001287">
    <property type="entry name" value="NO2-reductase_Cu"/>
</dbReference>
<keyword evidence="8 14" id="KW-0560">Oxidoreductase</keyword>
<evidence type="ECO:0000256" key="10">
    <source>
        <dbReference type="ARBA" id="ARBA00023008"/>
    </source>
</evidence>
<dbReference type="PANTHER" id="PTHR35008">
    <property type="entry name" value="BLL4482 PROTEIN-RELATED"/>
    <property type="match status" value="1"/>
</dbReference>